<gene>
    <name evidence="2" type="ORF">CCR75_003255</name>
</gene>
<keyword evidence="1" id="KW-0732">Signal</keyword>
<feature type="signal peptide" evidence="1">
    <location>
        <begin position="1"/>
        <end position="23"/>
    </location>
</feature>
<comment type="caution">
    <text evidence="2">The sequence shown here is derived from an EMBL/GenBank/DDBJ whole genome shotgun (WGS) entry which is preliminary data.</text>
</comment>
<protein>
    <submittedName>
        <fullName evidence="2">Uncharacterized protein</fullName>
    </submittedName>
</protein>
<dbReference type="EMBL" id="SHOA02000038">
    <property type="protein sequence ID" value="TDH72673.1"/>
    <property type="molecule type" value="Genomic_DNA"/>
</dbReference>
<dbReference type="GeneID" id="94347023"/>
<feature type="chain" id="PRO_5037307208" evidence="1">
    <location>
        <begin position="24"/>
        <end position="121"/>
    </location>
</feature>
<accession>A0A976IJ11</accession>
<sequence>MRWMLTLSVVLLLPMAYVKRSGGDGVQFGTALFWDAEHNVIAWIVEMFEALKEVAPVGIVRLKAQREVGLRSIENAASSEQEDVSFYTNKYQATTTVSSSSSPTKKSESRLIRYTLYYAPD</sequence>
<dbReference type="Proteomes" id="UP000294530">
    <property type="component" value="Unassembled WGS sequence"/>
</dbReference>
<evidence type="ECO:0000313" key="3">
    <source>
        <dbReference type="Proteomes" id="UP000294530"/>
    </source>
</evidence>
<evidence type="ECO:0000256" key="1">
    <source>
        <dbReference type="SAM" id="SignalP"/>
    </source>
</evidence>
<evidence type="ECO:0000313" key="2">
    <source>
        <dbReference type="EMBL" id="TDH72673.1"/>
    </source>
</evidence>
<dbReference type="RefSeq" id="XP_067822172.1">
    <property type="nucleotide sequence ID" value="XM_067961352.1"/>
</dbReference>
<dbReference type="KEGG" id="blac:94347023"/>
<proteinExistence type="predicted"/>
<dbReference type="AlphaFoldDB" id="A0A976IJ11"/>
<name>A0A976IJ11_BRELC</name>
<organism evidence="2 3">
    <name type="scientific">Bremia lactucae</name>
    <name type="common">Lettuce downy mildew</name>
    <dbReference type="NCBI Taxonomy" id="4779"/>
    <lineage>
        <taxon>Eukaryota</taxon>
        <taxon>Sar</taxon>
        <taxon>Stramenopiles</taxon>
        <taxon>Oomycota</taxon>
        <taxon>Peronosporomycetes</taxon>
        <taxon>Peronosporales</taxon>
        <taxon>Peronosporaceae</taxon>
        <taxon>Bremia</taxon>
    </lineage>
</organism>
<keyword evidence="3" id="KW-1185">Reference proteome</keyword>
<reference evidence="2 3" key="1">
    <citation type="journal article" date="2021" name="Genome Biol.">
        <title>AFLAP: assembly-free linkage analysis pipeline using k-mers from genome sequencing data.</title>
        <authorList>
            <person name="Fletcher K."/>
            <person name="Zhang L."/>
            <person name="Gil J."/>
            <person name="Han R."/>
            <person name="Cavanaugh K."/>
            <person name="Michelmore R."/>
        </authorList>
    </citation>
    <scope>NUCLEOTIDE SEQUENCE [LARGE SCALE GENOMIC DNA]</scope>
    <source>
        <strain evidence="2 3">SF5</strain>
    </source>
</reference>